<reference evidence="3" key="1">
    <citation type="submission" date="2023-03" db="EMBL/GenBank/DDBJ databases">
        <title>Massive genome expansion in bonnet fungi (Mycena s.s.) driven by repeated elements and novel gene families across ecological guilds.</title>
        <authorList>
            <consortium name="Lawrence Berkeley National Laboratory"/>
            <person name="Harder C.B."/>
            <person name="Miyauchi S."/>
            <person name="Viragh M."/>
            <person name="Kuo A."/>
            <person name="Thoen E."/>
            <person name="Andreopoulos B."/>
            <person name="Lu D."/>
            <person name="Skrede I."/>
            <person name="Drula E."/>
            <person name="Henrissat B."/>
            <person name="Morin E."/>
            <person name="Kohler A."/>
            <person name="Barry K."/>
            <person name="LaButti K."/>
            <person name="Morin E."/>
            <person name="Salamov A."/>
            <person name="Lipzen A."/>
            <person name="Mereny Z."/>
            <person name="Hegedus B."/>
            <person name="Baldrian P."/>
            <person name="Stursova M."/>
            <person name="Weitz H."/>
            <person name="Taylor A."/>
            <person name="Grigoriev I.V."/>
            <person name="Nagy L.G."/>
            <person name="Martin F."/>
            <person name="Kauserud H."/>
        </authorList>
    </citation>
    <scope>NUCLEOTIDE SEQUENCE</scope>
    <source>
        <strain evidence="3">CBHHK188m</strain>
    </source>
</reference>
<keyword evidence="2" id="KW-0812">Transmembrane</keyword>
<protein>
    <submittedName>
        <fullName evidence="3">Uncharacterized protein</fullName>
    </submittedName>
</protein>
<feature type="compositionally biased region" description="Pro residues" evidence="1">
    <location>
        <begin position="1"/>
        <end position="13"/>
    </location>
</feature>
<keyword evidence="2" id="KW-0472">Membrane</keyword>
<keyword evidence="2" id="KW-1133">Transmembrane helix</keyword>
<evidence type="ECO:0000313" key="3">
    <source>
        <dbReference type="EMBL" id="KAJ7716905.1"/>
    </source>
</evidence>
<proteinExistence type="predicted"/>
<organism evidence="3 4">
    <name type="scientific">Mycena maculata</name>
    <dbReference type="NCBI Taxonomy" id="230809"/>
    <lineage>
        <taxon>Eukaryota</taxon>
        <taxon>Fungi</taxon>
        <taxon>Dikarya</taxon>
        <taxon>Basidiomycota</taxon>
        <taxon>Agaricomycotina</taxon>
        <taxon>Agaricomycetes</taxon>
        <taxon>Agaricomycetidae</taxon>
        <taxon>Agaricales</taxon>
        <taxon>Marasmiineae</taxon>
        <taxon>Mycenaceae</taxon>
        <taxon>Mycena</taxon>
    </lineage>
</organism>
<keyword evidence="4" id="KW-1185">Reference proteome</keyword>
<evidence type="ECO:0000256" key="2">
    <source>
        <dbReference type="SAM" id="Phobius"/>
    </source>
</evidence>
<feature type="region of interest" description="Disordered" evidence="1">
    <location>
        <begin position="1"/>
        <end position="80"/>
    </location>
</feature>
<dbReference type="EMBL" id="JARJLG010000326">
    <property type="protein sequence ID" value="KAJ7716905.1"/>
    <property type="molecule type" value="Genomic_DNA"/>
</dbReference>
<feature type="compositionally biased region" description="Gly residues" evidence="1">
    <location>
        <begin position="29"/>
        <end position="56"/>
    </location>
</feature>
<gene>
    <name evidence="3" type="ORF">DFH07DRAFT_861800</name>
</gene>
<dbReference type="AlphaFoldDB" id="A0AAD7HC74"/>
<name>A0AAD7HC74_9AGAR</name>
<accession>A0AAD7HC74</accession>
<comment type="caution">
    <text evidence="3">The sequence shown here is derived from an EMBL/GenBank/DDBJ whole genome shotgun (WGS) entry which is preliminary data.</text>
</comment>
<dbReference type="Proteomes" id="UP001215280">
    <property type="component" value="Unassembled WGS sequence"/>
</dbReference>
<sequence>MPFPSPNPFPANPMNPLAVPSKPIPSRVGLGGTPKGGVVLPGGGRPGRHGGTGTGASGESSHTCGAGSTGGAKGEGARSSRESEGVNALVPVPGPVLVLWLALAPVPALASVGELAPSVGLAGSLALAFEVSGISTSLPGPSISFASLSLTPSIGCGCDSRTSNTSSFTFTAPTPNPVSHGAPTPSPRSRTGELSGELCMGEFERLRLIGEFGGIGELGDDCDCDEDWTTPISISSSLPGAGDPPRWNVGVAPRAEVGFLLAGAGGFAFALVRVLPPPEFANGCARVVRRVTLPPPPPPSLLVPAGDVVVLLPLVLLLLRVRSCASSSSGDLDFDLRDARARARDGGEGALPLPLRVGVGWGSAGHRTLSLKRFRIPSSCRSGLLRFLVVLGISSSFCRSSQPSPRAVVTAERRREARSGFGVAVSCGADEGDAKRALRRGEPALLGLFILVLVLVLALATPLPLELTLSGLLVRCGIRVRCATLYY</sequence>
<evidence type="ECO:0000313" key="4">
    <source>
        <dbReference type="Proteomes" id="UP001215280"/>
    </source>
</evidence>
<feature type="transmembrane region" description="Helical" evidence="2">
    <location>
        <begin position="444"/>
        <end position="465"/>
    </location>
</feature>
<feature type="region of interest" description="Disordered" evidence="1">
    <location>
        <begin position="170"/>
        <end position="194"/>
    </location>
</feature>
<evidence type="ECO:0000256" key="1">
    <source>
        <dbReference type="SAM" id="MobiDB-lite"/>
    </source>
</evidence>
<feature type="transmembrane region" description="Helical" evidence="2">
    <location>
        <begin position="301"/>
        <end position="319"/>
    </location>
</feature>